<evidence type="ECO:0000313" key="14">
    <source>
        <dbReference type="Proteomes" id="UP001642520"/>
    </source>
</evidence>
<evidence type="ECO:0000256" key="2">
    <source>
        <dbReference type="ARBA" id="ARBA00022692"/>
    </source>
</evidence>
<protein>
    <recommendedName>
        <fullName evidence="15">Glycosylated lysosomal membrane protein</fullName>
    </recommendedName>
</protein>
<sequence length="409" mass="46608">MNNVFVLLLSFVILVDIGCCTQRTLRSWVNPDCGTICKDKNVTTVYLRADGPNDTLHYLWDFDGNPSILLALTSSSAYLNISWEDFLLKEKNSIMFTEEPIYTFGVVLNKIIEFNDINDTAIINIANIMNTNILHPMFFQWERKTLMQNNEFVTLNVEGSYYNDTAMNISRHGSVKLSLRGFCSLDHSEIMPHMLHTENSTQVDIILDNIQTNKTFNNSRFAIELLVVGEANPDIPMFINPKKSLDDEHTPGIFEVVEVRTPPYKSMDNYLDEGAYLQWRPVSYTTVSRDVTSSTETIQYPPIKVSNHTSAVVNSMLYCYYGDKVNDLLTQRIIVSLGAKGDGFYKRTYYSTWTFLIGYGTPPNERFSYLVIMIISIGLGLPLTILVATGIYLCIRKLPKRNSEVYLSQ</sequence>
<keyword evidence="5 11" id="KW-0472">Membrane</keyword>
<keyword evidence="7" id="KW-0458">Lysosome</keyword>
<dbReference type="Pfam" id="PF15065">
    <property type="entry name" value="NCU-G1"/>
    <property type="match status" value="1"/>
</dbReference>
<evidence type="ECO:0000256" key="9">
    <source>
        <dbReference type="ARBA" id="ARBA00024189"/>
    </source>
</evidence>
<proteinExistence type="inferred from homology"/>
<evidence type="ECO:0000256" key="3">
    <source>
        <dbReference type="ARBA" id="ARBA00022729"/>
    </source>
</evidence>
<dbReference type="InterPro" id="IPR029382">
    <property type="entry name" value="NCU-G1"/>
</dbReference>
<accession>A0ABP1NEC2</accession>
<comment type="caution">
    <text evidence="13">The sequence shown here is derived from an EMBL/GenBank/DDBJ whole genome shotgun (WGS) entry which is preliminary data.</text>
</comment>
<feature type="transmembrane region" description="Helical" evidence="11">
    <location>
        <begin position="367"/>
        <end position="395"/>
    </location>
</feature>
<evidence type="ECO:0000256" key="12">
    <source>
        <dbReference type="SAM" id="SignalP"/>
    </source>
</evidence>
<keyword evidence="2 11" id="KW-0812">Transmembrane</keyword>
<comment type="subunit">
    <text evidence="10">Interacts (via lumenal domain) with lysosomal protein MFSD1; the interaction starts while both proteins are still in the endoplasmic reticulum and is required for stabilization of MFSD1 in lysosomes but has no direct effect on its targeting to lysosomes or transporter activity.</text>
</comment>
<comment type="subcellular location">
    <subcellularLocation>
        <location evidence="9">Lysosome membrane</location>
        <topology evidence="9">Single-pass type I membrane protein</topology>
        <orientation evidence="9">Lumenal side</orientation>
    </subcellularLocation>
</comment>
<evidence type="ECO:0000256" key="10">
    <source>
        <dbReference type="ARBA" id="ARBA00044960"/>
    </source>
</evidence>
<evidence type="ECO:0008006" key="15">
    <source>
        <dbReference type="Google" id="ProtNLM"/>
    </source>
</evidence>
<evidence type="ECO:0000256" key="7">
    <source>
        <dbReference type="ARBA" id="ARBA00023228"/>
    </source>
</evidence>
<feature type="chain" id="PRO_5046610211" description="Glycosylated lysosomal membrane protein" evidence="12">
    <location>
        <begin position="23"/>
        <end position="409"/>
    </location>
</feature>
<keyword evidence="14" id="KW-1185">Reference proteome</keyword>
<keyword evidence="4 11" id="KW-1133">Transmembrane helix</keyword>
<dbReference type="Proteomes" id="UP001642520">
    <property type="component" value="Unassembled WGS sequence"/>
</dbReference>
<reference evidence="13 14" key="1">
    <citation type="submission" date="2024-08" db="EMBL/GenBank/DDBJ databases">
        <authorList>
            <person name="Will J Nash"/>
            <person name="Angela Man"/>
            <person name="Seanna McTaggart"/>
            <person name="Kendall Baker"/>
            <person name="Tom Barker"/>
            <person name="Leah Catchpole"/>
            <person name="Alex Durrant"/>
            <person name="Karim Gharbi"/>
            <person name="Naomi Irish"/>
            <person name="Gemy Kaithakottil"/>
            <person name="Debby Ku"/>
            <person name="Aaliyah Providence"/>
            <person name="Felix Shaw"/>
            <person name="David Swarbreck"/>
            <person name="Chris Watkins"/>
            <person name="Ann M. McCartney"/>
            <person name="Giulio Formenti"/>
            <person name="Alice Mouton"/>
            <person name="Noel Vella"/>
            <person name="Bjorn M von Reumont"/>
            <person name="Adriana Vella"/>
            <person name="Wilfried Haerty"/>
        </authorList>
    </citation>
    <scope>NUCLEOTIDE SEQUENCE [LARGE SCALE GENOMIC DNA]</scope>
</reference>
<feature type="signal peptide" evidence="12">
    <location>
        <begin position="1"/>
        <end position="22"/>
    </location>
</feature>
<dbReference type="PANTHER" id="PTHR31981:SF1">
    <property type="entry name" value="GLYCOSYLATED LYSOSOMAL MEMBRANE PROTEIN"/>
    <property type="match status" value="1"/>
</dbReference>
<organism evidence="13 14">
    <name type="scientific">Xylocopa violacea</name>
    <name type="common">Violet carpenter bee</name>
    <name type="synonym">Apis violacea</name>
    <dbReference type="NCBI Taxonomy" id="135666"/>
    <lineage>
        <taxon>Eukaryota</taxon>
        <taxon>Metazoa</taxon>
        <taxon>Ecdysozoa</taxon>
        <taxon>Arthropoda</taxon>
        <taxon>Hexapoda</taxon>
        <taxon>Insecta</taxon>
        <taxon>Pterygota</taxon>
        <taxon>Neoptera</taxon>
        <taxon>Endopterygota</taxon>
        <taxon>Hymenoptera</taxon>
        <taxon>Apocrita</taxon>
        <taxon>Aculeata</taxon>
        <taxon>Apoidea</taxon>
        <taxon>Anthophila</taxon>
        <taxon>Apidae</taxon>
        <taxon>Xylocopa</taxon>
        <taxon>Xylocopa</taxon>
    </lineage>
</organism>
<keyword evidence="6" id="KW-0325">Glycoprotein</keyword>
<gene>
    <name evidence="13" type="ORF">XYLVIOL_LOCUS3821</name>
</gene>
<evidence type="ECO:0000256" key="6">
    <source>
        <dbReference type="ARBA" id="ARBA00023180"/>
    </source>
</evidence>
<evidence type="ECO:0000256" key="1">
    <source>
        <dbReference type="ARBA" id="ARBA00010599"/>
    </source>
</evidence>
<comment type="similarity">
    <text evidence="1">Belongs to the GLMP family.</text>
</comment>
<evidence type="ECO:0000256" key="5">
    <source>
        <dbReference type="ARBA" id="ARBA00023136"/>
    </source>
</evidence>
<evidence type="ECO:0000256" key="8">
    <source>
        <dbReference type="ARBA" id="ARBA00024176"/>
    </source>
</evidence>
<evidence type="ECO:0000313" key="13">
    <source>
        <dbReference type="EMBL" id="CAL7939342.1"/>
    </source>
</evidence>
<evidence type="ECO:0000256" key="11">
    <source>
        <dbReference type="SAM" id="Phobius"/>
    </source>
</evidence>
<dbReference type="PANTHER" id="PTHR31981">
    <property type="entry name" value="GLYCOSYLATED LYSOSOMAL MEMBRANE PROTEIN"/>
    <property type="match status" value="1"/>
</dbReference>
<keyword evidence="3 12" id="KW-0732">Signal</keyword>
<comment type="function">
    <text evidence="8">Required to protect lysosomal transporter MFSD1 from lysosomal proteolysis and for MFSD1 lysosomal localization.</text>
</comment>
<dbReference type="EMBL" id="CAXAJV020001290">
    <property type="protein sequence ID" value="CAL7939342.1"/>
    <property type="molecule type" value="Genomic_DNA"/>
</dbReference>
<evidence type="ECO:0000256" key="4">
    <source>
        <dbReference type="ARBA" id="ARBA00022989"/>
    </source>
</evidence>
<name>A0ABP1NEC2_XYLVO</name>